<organism evidence="1 2">
    <name type="scientific">Scleropages formosus</name>
    <name type="common">Asian bonytongue</name>
    <name type="synonym">Osteoglossum formosum</name>
    <dbReference type="NCBI Taxonomy" id="113540"/>
    <lineage>
        <taxon>Eukaryota</taxon>
        <taxon>Metazoa</taxon>
        <taxon>Chordata</taxon>
        <taxon>Craniata</taxon>
        <taxon>Vertebrata</taxon>
        <taxon>Euteleostomi</taxon>
        <taxon>Actinopterygii</taxon>
        <taxon>Neopterygii</taxon>
        <taxon>Teleostei</taxon>
        <taxon>Osteoglossocephala</taxon>
        <taxon>Osteoglossomorpha</taxon>
        <taxon>Osteoglossiformes</taxon>
        <taxon>Osteoglossidae</taxon>
        <taxon>Scleropages</taxon>
    </lineage>
</organism>
<sequence>MTSMAKTTVPEMQTTLKNTLRFWWRNQEDDNKFPEESADHATLRPYFVEPLRRNNRKIVTVLVSDPFVSAAVETFLKEFVDIIVGQKDVVDELGFWNE</sequence>
<accession>A0A0P7U992</accession>
<evidence type="ECO:0000313" key="1">
    <source>
        <dbReference type="EMBL" id="KPP56270.1"/>
    </source>
</evidence>
<gene>
    <name evidence="1" type="ORF">Z043_126141</name>
</gene>
<reference evidence="1 2" key="1">
    <citation type="submission" date="2015-08" db="EMBL/GenBank/DDBJ databases">
        <title>The genome of the Asian arowana (Scleropages formosus).</title>
        <authorList>
            <person name="Tan M.H."/>
            <person name="Gan H.M."/>
            <person name="Croft L.J."/>
            <person name="Austin C.M."/>
        </authorList>
    </citation>
    <scope>NUCLEOTIDE SEQUENCE [LARGE SCALE GENOMIC DNA]</scope>
    <source>
        <strain evidence="1">Aro1</strain>
    </source>
</reference>
<dbReference type="AlphaFoldDB" id="A0A0P7U992"/>
<dbReference type="Proteomes" id="UP000034805">
    <property type="component" value="Unassembled WGS sequence"/>
</dbReference>
<name>A0A0P7U992_SCLFO</name>
<comment type="caution">
    <text evidence="1">The sequence shown here is derived from an EMBL/GenBank/DDBJ whole genome shotgun (WGS) entry which is preliminary data.</text>
</comment>
<protein>
    <submittedName>
        <fullName evidence="1">Uncharacterized protein</fullName>
    </submittedName>
</protein>
<proteinExistence type="predicted"/>
<dbReference type="EMBL" id="JARO02023171">
    <property type="protein sequence ID" value="KPP56270.1"/>
    <property type="molecule type" value="Genomic_DNA"/>
</dbReference>
<evidence type="ECO:0000313" key="2">
    <source>
        <dbReference type="Proteomes" id="UP000034805"/>
    </source>
</evidence>